<keyword evidence="1" id="KW-0677">Repeat</keyword>
<evidence type="ECO:0000256" key="3">
    <source>
        <dbReference type="SAM" id="SignalP"/>
    </source>
</evidence>
<accession>A0A174BDX3</accession>
<organism evidence="4 5">
    <name type="scientific">Hungatella hathewayi</name>
    <dbReference type="NCBI Taxonomy" id="154046"/>
    <lineage>
        <taxon>Bacteria</taxon>
        <taxon>Bacillati</taxon>
        <taxon>Bacillota</taxon>
        <taxon>Clostridia</taxon>
        <taxon>Lachnospirales</taxon>
        <taxon>Lachnospiraceae</taxon>
        <taxon>Hungatella</taxon>
    </lineage>
</organism>
<evidence type="ECO:0000256" key="1">
    <source>
        <dbReference type="ARBA" id="ARBA00022737"/>
    </source>
</evidence>
<feature type="chain" id="PRO_5008018418" evidence="3">
    <location>
        <begin position="28"/>
        <end position="189"/>
    </location>
</feature>
<dbReference type="Pfam" id="PF19127">
    <property type="entry name" value="Choline_bind_3"/>
    <property type="match status" value="1"/>
</dbReference>
<dbReference type="Proteomes" id="UP000095651">
    <property type="component" value="Unassembled WGS sequence"/>
</dbReference>
<evidence type="ECO:0000256" key="2">
    <source>
        <dbReference type="PROSITE-ProRule" id="PRU00591"/>
    </source>
</evidence>
<reference evidence="4 5" key="1">
    <citation type="submission" date="2015-09" db="EMBL/GenBank/DDBJ databases">
        <authorList>
            <consortium name="Pathogen Informatics"/>
        </authorList>
    </citation>
    <scope>NUCLEOTIDE SEQUENCE [LARGE SCALE GENOMIC DNA]</scope>
    <source>
        <strain evidence="4 5">2789STDY5608850</strain>
    </source>
</reference>
<sequence length="189" mass="21129">MKKIRKFAWTAALAFCAILWFSMAAFADDTQEVRDFPGFNGSGSKQVGPIEGSVSYDCWYDDDDSDDDDGGPGAYTYKRGWRYSPGGWWFQNSDGSWPSNGWKHIDGRWYMFDNGGHMMTGWYNDGNGNKFYLNPTDDGTLGSMRIGWQIVGGKAYYFNTMSDGTLGRLLVNTTTPDGYHVGTDGIMAQ</sequence>
<evidence type="ECO:0000313" key="5">
    <source>
        <dbReference type="Proteomes" id="UP000095651"/>
    </source>
</evidence>
<keyword evidence="3" id="KW-0732">Signal</keyword>
<feature type="repeat" description="Cell wall-binding" evidence="2">
    <location>
        <begin position="99"/>
        <end position="118"/>
    </location>
</feature>
<keyword evidence="4" id="KW-0378">Hydrolase</keyword>
<protein>
    <submittedName>
        <fullName evidence="4">Glucan-binding domain (YG repeat)-like protein</fullName>
        <ecNumber evidence="4">3.5.1.28</ecNumber>
    </submittedName>
</protein>
<dbReference type="AlphaFoldDB" id="A0A174BDX3"/>
<dbReference type="GO" id="GO:0008745">
    <property type="term" value="F:N-acetylmuramoyl-L-alanine amidase activity"/>
    <property type="evidence" value="ECO:0007669"/>
    <property type="project" value="UniProtKB-EC"/>
</dbReference>
<dbReference type="InterPro" id="IPR018337">
    <property type="entry name" value="Cell_wall/Cho-bd_repeat"/>
</dbReference>
<dbReference type="EMBL" id="CYZE01000003">
    <property type="protein sequence ID" value="CUN97856.1"/>
    <property type="molecule type" value="Genomic_DNA"/>
</dbReference>
<feature type="signal peptide" evidence="3">
    <location>
        <begin position="1"/>
        <end position="27"/>
    </location>
</feature>
<dbReference type="EC" id="3.5.1.28" evidence="4"/>
<dbReference type="RefSeq" id="WP_055653980.1">
    <property type="nucleotide sequence ID" value="NZ_CABIXC010000003.1"/>
</dbReference>
<proteinExistence type="predicted"/>
<dbReference type="SUPFAM" id="SSF69360">
    <property type="entry name" value="Cell wall binding repeat"/>
    <property type="match status" value="1"/>
</dbReference>
<gene>
    <name evidence="4" type="primary">lytA_8</name>
    <name evidence="4" type="ORF">ERS852407_01537</name>
</gene>
<dbReference type="Gene3D" id="2.10.270.10">
    <property type="entry name" value="Cholin Binding"/>
    <property type="match status" value="1"/>
</dbReference>
<name>A0A174BDX3_9FIRM</name>
<evidence type="ECO:0000313" key="4">
    <source>
        <dbReference type="EMBL" id="CUN97856.1"/>
    </source>
</evidence>
<dbReference type="PROSITE" id="PS51170">
    <property type="entry name" value="CW"/>
    <property type="match status" value="1"/>
</dbReference>